<proteinExistence type="predicted"/>
<protein>
    <submittedName>
        <fullName evidence="1">Uncharacterized protein</fullName>
    </submittedName>
</protein>
<dbReference type="Proteomes" id="UP000011873">
    <property type="component" value="Unassembled WGS sequence"/>
</dbReference>
<evidence type="ECO:0000313" key="2">
    <source>
        <dbReference type="Proteomes" id="UP000011873"/>
    </source>
</evidence>
<organism evidence="1 2">
    <name type="scientific">Leptospira borgpetersenii serovar Hardjo-bovis str. Sponselee</name>
    <dbReference type="NCBI Taxonomy" id="1303729"/>
    <lineage>
        <taxon>Bacteria</taxon>
        <taxon>Pseudomonadati</taxon>
        <taxon>Spirochaetota</taxon>
        <taxon>Spirochaetia</taxon>
        <taxon>Leptospirales</taxon>
        <taxon>Leptospiraceae</taxon>
        <taxon>Leptospira</taxon>
    </lineage>
</organism>
<sequence length="64" mass="7381">MPEGSADVFSKSVFKRFLPYLESASKSLIKEITTRTYEKNTVLIVSIVDSFDDSDVYVFLYVYQ</sequence>
<accession>M6BQU3</accession>
<evidence type="ECO:0000313" key="1">
    <source>
        <dbReference type="EMBL" id="EMJ81859.1"/>
    </source>
</evidence>
<gene>
    <name evidence="1" type="ORF">LEP1GSC016_3894</name>
</gene>
<comment type="caution">
    <text evidence="1">The sequence shown here is derived from an EMBL/GenBank/DDBJ whole genome shotgun (WGS) entry which is preliminary data.</text>
</comment>
<dbReference type="AlphaFoldDB" id="M6BQU3"/>
<dbReference type="EMBL" id="ANMU01000075">
    <property type="protein sequence ID" value="EMJ81859.1"/>
    <property type="molecule type" value="Genomic_DNA"/>
</dbReference>
<reference evidence="1 2" key="1">
    <citation type="submission" date="2013-01" db="EMBL/GenBank/DDBJ databases">
        <authorList>
            <person name="Harkins D.M."/>
            <person name="Durkin A.S."/>
            <person name="Brinkac L.M."/>
            <person name="Haft D.H."/>
            <person name="Selengut J.D."/>
            <person name="Sanka R."/>
            <person name="DePew J."/>
            <person name="Purushe J."/>
            <person name="Galloway R.L."/>
            <person name="Vinetz J.M."/>
            <person name="Sutton G.G."/>
            <person name="Nierman W.C."/>
            <person name="Fouts D.E."/>
        </authorList>
    </citation>
    <scope>NUCLEOTIDE SEQUENCE [LARGE SCALE GENOMIC DNA]</scope>
    <source>
        <strain evidence="1 2">Sponselee CDC</strain>
    </source>
</reference>
<name>M6BQU3_LEPBO</name>